<sequence length="74" mass="8395">MTKRNQHVVPRDERWAVQGAGADRATAVVDTQREAVERAREIARKQGTEVLIHGRDGRIRERDSYGNDPYPPKG</sequence>
<evidence type="ECO:0000313" key="2">
    <source>
        <dbReference type="EMBL" id="TXG76970.1"/>
    </source>
</evidence>
<proteinExistence type="predicted"/>
<name>A0A5C7J656_9BACT</name>
<protein>
    <submittedName>
        <fullName evidence="2">DUF2188 domain-containing protein</fullName>
    </submittedName>
</protein>
<dbReference type="EMBL" id="SSDS01000058">
    <property type="protein sequence ID" value="TXG76970.1"/>
    <property type="molecule type" value="Genomic_DNA"/>
</dbReference>
<evidence type="ECO:0000256" key="1">
    <source>
        <dbReference type="SAM" id="MobiDB-lite"/>
    </source>
</evidence>
<comment type="caution">
    <text evidence="2">The sequence shown here is derived from an EMBL/GenBank/DDBJ whole genome shotgun (WGS) entry which is preliminary data.</text>
</comment>
<reference evidence="2 3" key="1">
    <citation type="submission" date="2018-09" db="EMBL/GenBank/DDBJ databases">
        <title>Metagenome Assembled Genomes from an Advanced Water Purification Facility.</title>
        <authorList>
            <person name="Stamps B.W."/>
            <person name="Spear J.R."/>
        </authorList>
    </citation>
    <scope>NUCLEOTIDE SEQUENCE [LARGE SCALE GENOMIC DNA]</scope>
    <source>
        <strain evidence="2">Bin_63_2</strain>
    </source>
</reference>
<organism evidence="2 3">
    <name type="scientific">Candidatus Dojkabacteria bacterium</name>
    <dbReference type="NCBI Taxonomy" id="2099670"/>
    <lineage>
        <taxon>Bacteria</taxon>
        <taxon>Candidatus Dojkabacteria</taxon>
    </lineage>
</organism>
<dbReference type="AlphaFoldDB" id="A0A5C7J656"/>
<feature type="region of interest" description="Disordered" evidence="1">
    <location>
        <begin position="53"/>
        <end position="74"/>
    </location>
</feature>
<accession>A0A5C7J656</accession>
<dbReference type="Pfam" id="PF09954">
    <property type="entry name" value="DUF2188"/>
    <property type="match status" value="1"/>
</dbReference>
<dbReference type="Proteomes" id="UP000321026">
    <property type="component" value="Unassembled WGS sequence"/>
</dbReference>
<dbReference type="InterPro" id="IPR018691">
    <property type="entry name" value="DUF2188"/>
</dbReference>
<gene>
    <name evidence="2" type="ORF">E6Q11_03615</name>
</gene>
<evidence type="ECO:0000313" key="3">
    <source>
        <dbReference type="Proteomes" id="UP000321026"/>
    </source>
</evidence>
<feature type="compositionally biased region" description="Basic and acidic residues" evidence="1">
    <location>
        <begin position="53"/>
        <end position="65"/>
    </location>
</feature>